<evidence type="ECO:0000313" key="1">
    <source>
        <dbReference type="EMBL" id="KAK3230686.1"/>
    </source>
</evidence>
<proteinExistence type="predicted"/>
<dbReference type="SUPFAM" id="SSF48403">
    <property type="entry name" value="Ankyrin repeat"/>
    <property type="match status" value="1"/>
</dbReference>
<name>A0AAE0B6F6_9ROSI</name>
<reference evidence="1" key="1">
    <citation type="journal article" date="2023" name="Plant J.">
        <title>Genome sequences and population genomics provide insights into the demographic history, inbreeding, and mutation load of two 'living fossil' tree species of Dipteronia.</title>
        <authorList>
            <person name="Feng Y."/>
            <person name="Comes H.P."/>
            <person name="Chen J."/>
            <person name="Zhu S."/>
            <person name="Lu R."/>
            <person name="Zhang X."/>
            <person name="Li P."/>
            <person name="Qiu J."/>
            <person name="Olsen K.M."/>
            <person name="Qiu Y."/>
        </authorList>
    </citation>
    <scope>NUCLEOTIDE SEQUENCE</scope>
    <source>
        <strain evidence="1">NBL</strain>
    </source>
</reference>
<dbReference type="Proteomes" id="UP001281410">
    <property type="component" value="Unassembled WGS sequence"/>
</dbReference>
<gene>
    <name evidence="1" type="ORF">Dsin_002567</name>
</gene>
<keyword evidence="2" id="KW-1185">Reference proteome</keyword>
<dbReference type="PANTHER" id="PTHR24121">
    <property type="entry name" value="NO MECHANORECEPTOR POTENTIAL C, ISOFORM D-RELATED"/>
    <property type="match status" value="1"/>
</dbReference>
<evidence type="ECO:0000313" key="2">
    <source>
        <dbReference type="Proteomes" id="UP001281410"/>
    </source>
</evidence>
<dbReference type="Gene3D" id="1.25.40.20">
    <property type="entry name" value="Ankyrin repeat-containing domain"/>
    <property type="match status" value="1"/>
</dbReference>
<protein>
    <submittedName>
        <fullName evidence="1">Uncharacterized protein</fullName>
    </submittedName>
</protein>
<sequence length="178" mass="19682">MEVLIKHVNAQHVVLESGIRAWMSKRNNSLHEAALTHDVNVVRILVKENPDFSYPANKCGETLLYIAAETDIAQVMVESLRTCSSATHEGPNGKTALYAEVRRNYPGGILLLYKLSSFNDSCLELQQEILALSEDINIGSHTFGVIHILSKEYEGYLSQIKGTKESHLVASALMATNI</sequence>
<accession>A0AAE0B6F6</accession>
<dbReference type="AlphaFoldDB" id="A0AAE0B6F6"/>
<dbReference type="InterPro" id="IPR036770">
    <property type="entry name" value="Ankyrin_rpt-contain_sf"/>
</dbReference>
<dbReference type="PANTHER" id="PTHR24121:SF22">
    <property type="entry name" value="PROTEIN ACCELERATED CELL DEATH 6-LIKE"/>
    <property type="match status" value="1"/>
</dbReference>
<organism evidence="1 2">
    <name type="scientific">Dipteronia sinensis</name>
    <dbReference type="NCBI Taxonomy" id="43782"/>
    <lineage>
        <taxon>Eukaryota</taxon>
        <taxon>Viridiplantae</taxon>
        <taxon>Streptophyta</taxon>
        <taxon>Embryophyta</taxon>
        <taxon>Tracheophyta</taxon>
        <taxon>Spermatophyta</taxon>
        <taxon>Magnoliopsida</taxon>
        <taxon>eudicotyledons</taxon>
        <taxon>Gunneridae</taxon>
        <taxon>Pentapetalae</taxon>
        <taxon>rosids</taxon>
        <taxon>malvids</taxon>
        <taxon>Sapindales</taxon>
        <taxon>Sapindaceae</taxon>
        <taxon>Hippocastanoideae</taxon>
        <taxon>Acereae</taxon>
        <taxon>Dipteronia</taxon>
    </lineage>
</organism>
<comment type="caution">
    <text evidence="1">The sequence shown here is derived from an EMBL/GenBank/DDBJ whole genome shotgun (WGS) entry which is preliminary data.</text>
</comment>
<dbReference type="EMBL" id="JANJYJ010000001">
    <property type="protein sequence ID" value="KAK3230686.1"/>
    <property type="molecule type" value="Genomic_DNA"/>
</dbReference>